<dbReference type="GO" id="GO:0004445">
    <property type="term" value="F:inositol-polyphosphate 5-phosphatase activity"/>
    <property type="evidence" value="ECO:0007669"/>
    <property type="project" value="UniProtKB-EC"/>
</dbReference>
<evidence type="ECO:0000256" key="1">
    <source>
        <dbReference type="ARBA" id="ARBA00012997"/>
    </source>
</evidence>
<dbReference type="GO" id="GO:0046856">
    <property type="term" value="P:phosphatidylinositol dephosphorylation"/>
    <property type="evidence" value="ECO:0007669"/>
    <property type="project" value="InterPro"/>
</dbReference>
<evidence type="ECO:0000256" key="2">
    <source>
        <dbReference type="ARBA" id="ARBA00022801"/>
    </source>
</evidence>
<protein>
    <recommendedName>
        <fullName evidence="1">inositol-polyphosphate 5-phosphatase</fullName>
        <ecNumber evidence="1">3.1.3.56</ecNumber>
    </recommendedName>
</protein>
<dbReference type="InterPro" id="IPR000300">
    <property type="entry name" value="IPPc"/>
</dbReference>
<dbReference type="EMBL" id="NEDP02005205">
    <property type="protein sequence ID" value="OWF42895.1"/>
    <property type="molecule type" value="Genomic_DNA"/>
</dbReference>
<keyword evidence="2" id="KW-0378">Hydrolase</keyword>
<dbReference type="OrthoDB" id="5780965at2759"/>
<dbReference type="Gene3D" id="3.60.10.10">
    <property type="entry name" value="Endonuclease/exonuclease/phosphatase"/>
    <property type="match status" value="1"/>
</dbReference>
<keyword evidence="7" id="KW-1185">Reference proteome</keyword>
<gene>
    <name evidence="6" type="ORF">KP79_PYT17638</name>
</gene>
<dbReference type="InterPro" id="IPR039737">
    <property type="entry name" value="INPP5A"/>
</dbReference>
<feature type="compositionally biased region" description="Low complexity" evidence="4">
    <location>
        <begin position="551"/>
        <end position="565"/>
    </location>
</feature>
<proteinExistence type="inferred from homology"/>
<accession>A0A210Q2G2</accession>
<organism evidence="6 7">
    <name type="scientific">Mizuhopecten yessoensis</name>
    <name type="common">Japanese scallop</name>
    <name type="synonym">Patinopecten yessoensis</name>
    <dbReference type="NCBI Taxonomy" id="6573"/>
    <lineage>
        <taxon>Eukaryota</taxon>
        <taxon>Metazoa</taxon>
        <taxon>Spiralia</taxon>
        <taxon>Lophotrochozoa</taxon>
        <taxon>Mollusca</taxon>
        <taxon>Bivalvia</taxon>
        <taxon>Autobranchia</taxon>
        <taxon>Pteriomorphia</taxon>
        <taxon>Pectinida</taxon>
        <taxon>Pectinoidea</taxon>
        <taxon>Pectinidae</taxon>
        <taxon>Mizuhopecten</taxon>
    </lineage>
</organism>
<comment type="similarity">
    <text evidence="3">Belongs to the inositol 1,4,5-trisphosphate 5-phosphatase type I family.</text>
</comment>
<evidence type="ECO:0000313" key="6">
    <source>
        <dbReference type="EMBL" id="OWF42895.1"/>
    </source>
</evidence>
<evidence type="ECO:0000256" key="3">
    <source>
        <dbReference type="ARBA" id="ARBA00023599"/>
    </source>
</evidence>
<reference evidence="6 7" key="1">
    <citation type="journal article" date="2017" name="Nat. Ecol. Evol.">
        <title>Scallop genome provides insights into evolution of bilaterian karyotype and development.</title>
        <authorList>
            <person name="Wang S."/>
            <person name="Zhang J."/>
            <person name="Jiao W."/>
            <person name="Li J."/>
            <person name="Xun X."/>
            <person name="Sun Y."/>
            <person name="Guo X."/>
            <person name="Huan P."/>
            <person name="Dong B."/>
            <person name="Zhang L."/>
            <person name="Hu X."/>
            <person name="Sun X."/>
            <person name="Wang J."/>
            <person name="Zhao C."/>
            <person name="Wang Y."/>
            <person name="Wang D."/>
            <person name="Huang X."/>
            <person name="Wang R."/>
            <person name="Lv J."/>
            <person name="Li Y."/>
            <person name="Zhang Z."/>
            <person name="Liu B."/>
            <person name="Lu W."/>
            <person name="Hui Y."/>
            <person name="Liang J."/>
            <person name="Zhou Z."/>
            <person name="Hou R."/>
            <person name="Li X."/>
            <person name="Liu Y."/>
            <person name="Li H."/>
            <person name="Ning X."/>
            <person name="Lin Y."/>
            <person name="Zhao L."/>
            <person name="Xing Q."/>
            <person name="Dou J."/>
            <person name="Li Y."/>
            <person name="Mao J."/>
            <person name="Guo H."/>
            <person name="Dou H."/>
            <person name="Li T."/>
            <person name="Mu C."/>
            <person name="Jiang W."/>
            <person name="Fu Q."/>
            <person name="Fu X."/>
            <person name="Miao Y."/>
            <person name="Liu J."/>
            <person name="Yu Q."/>
            <person name="Li R."/>
            <person name="Liao H."/>
            <person name="Li X."/>
            <person name="Kong Y."/>
            <person name="Jiang Z."/>
            <person name="Chourrout D."/>
            <person name="Li R."/>
            <person name="Bao Z."/>
        </authorList>
    </citation>
    <scope>NUCLEOTIDE SEQUENCE [LARGE SCALE GENOMIC DNA]</scope>
    <source>
        <strain evidence="6 7">PY_sf001</strain>
    </source>
</reference>
<feature type="region of interest" description="Disordered" evidence="4">
    <location>
        <begin position="496"/>
        <end position="523"/>
    </location>
</feature>
<dbReference type="EC" id="3.1.3.56" evidence="1"/>
<evidence type="ECO:0000256" key="4">
    <source>
        <dbReference type="SAM" id="MobiDB-lite"/>
    </source>
</evidence>
<dbReference type="SUPFAM" id="SSF56219">
    <property type="entry name" value="DNase I-like"/>
    <property type="match status" value="1"/>
</dbReference>
<dbReference type="STRING" id="6573.A0A210Q2G2"/>
<dbReference type="InterPro" id="IPR036691">
    <property type="entry name" value="Endo/exonu/phosph_ase_sf"/>
</dbReference>
<dbReference type="PANTHER" id="PTHR12997:SF2">
    <property type="entry name" value="INOSITOL POLYPHOSPHATE-5-PHOSPHATASE A"/>
    <property type="match status" value="1"/>
</dbReference>
<dbReference type="AlphaFoldDB" id="A0A210Q2G2"/>
<dbReference type="SMART" id="SM00128">
    <property type="entry name" value="IPPc"/>
    <property type="match status" value="1"/>
</dbReference>
<dbReference type="Proteomes" id="UP000242188">
    <property type="component" value="Unassembled WGS sequence"/>
</dbReference>
<feature type="region of interest" description="Disordered" evidence="4">
    <location>
        <begin position="536"/>
        <end position="598"/>
    </location>
</feature>
<sequence length="668" mass="75632">MDGPYTRVLLISANVGSIFEDPDHMLKLWLTEFLKTVQQYEPGLLALHCQEVGGKNYEASMQHVNSFVKSMLGCEELQKYDRVRVFLDEDYTAADKFTALGNLYFIHESIDDVMIWDFVDCKFVPVLGREVLSGNIENVQIKEKAKFPQDFFPDFKWSRKGFIRTRWNIRNCLFDLVNIHLFHDASNIIAMQTSPSVYSNNRKAALLHTLQRFEKDQYDKVPMFIFGDFNFRLDVHQLVSSLTSKTKTHQTKGKKDQIAKIVYSEEGNGKTVLSIETKGFDHHDKHAEVFSKKAKYLRPYDKEIYSYKDKLYEFDISFAPSYPFSEDITDGLSYMKTRCPSWCDRILMSSSAKNIVVNEDKYQPRYDIIGKEICMGDHKPVYLYLHIKRSQGNGLPVSDVTPTHRQLIKSLSINGEVVQVDHLEDINIHDFATFEKEQHLLPEFKNSIRQKRYSAPEQRSKDKLKLFQQMGRKPSFQEIAKTVQAVEKVLIRWPRRSRNRHHSSSSEDDLDENVSCSDKKKGKVDAGDITIELGESSSAGIGDIGTDKSSIHTTTSDITNTDDSNPVTPAKQPYTDAGSPADPSNTVPGDGSALTSDKSLHDQTVLSSVVKTHAHEADECGLVIDGHAPHPTALGSATLLLNKKGSPRNQPPHSSSSTDQRCSCCVIL</sequence>
<feature type="compositionally biased region" description="Polar residues" evidence="4">
    <location>
        <begin position="582"/>
        <end position="598"/>
    </location>
</feature>
<evidence type="ECO:0000259" key="5">
    <source>
        <dbReference type="SMART" id="SM00128"/>
    </source>
</evidence>
<evidence type="ECO:0000313" key="7">
    <source>
        <dbReference type="Proteomes" id="UP000242188"/>
    </source>
</evidence>
<dbReference type="Pfam" id="PF22669">
    <property type="entry name" value="Exo_endo_phos2"/>
    <property type="match status" value="1"/>
</dbReference>
<name>A0A210Q2G2_MIZYE</name>
<feature type="domain" description="Inositol polyphosphate-related phosphatase" evidence="5">
    <location>
        <begin position="4"/>
        <end position="393"/>
    </location>
</feature>
<dbReference type="PANTHER" id="PTHR12997">
    <property type="entry name" value="TYPE I INOSITOL-1,4,5-TRISPHOSPHATE 5-PHOSPHATASE"/>
    <property type="match status" value="1"/>
</dbReference>
<comment type="caution">
    <text evidence="6">The sequence shown here is derived from an EMBL/GenBank/DDBJ whole genome shotgun (WGS) entry which is preliminary data.</text>
</comment>